<keyword evidence="2" id="KW-1185">Reference proteome</keyword>
<dbReference type="RefSeq" id="WP_040462544.1">
    <property type="nucleotide sequence ID" value="NZ_JAGGMQ010000001.1"/>
</dbReference>
<organism evidence="1 2">
    <name type="scientific">Winslowiella toletana</name>
    <dbReference type="NCBI Taxonomy" id="92490"/>
    <lineage>
        <taxon>Bacteria</taxon>
        <taxon>Pseudomonadati</taxon>
        <taxon>Pseudomonadota</taxon>
        <taxon>Gammaproteobacteria</taxon>
        <taxon>Enterobacterales</taxon>
        <taxon>Erwiniaceae</taxon>
        <taxon>Winslowiella</taxon>
    </lineage>
</organism>
<gene>
    <name evidence="1" type="ORF">J2125_001068</name>
</gene>
<sequence length="302" mass="35411">MSIGLSDSLSLAALTVSVLSMLYAKKQSDFAKKTFINDYRSHLSEHHSMYQKALIEVKKKHKGEIKKLSQLAGKTLITIVHHFDEFDINPDTDRRLRHLIHESSEMVFYTFKGQLVWQTAQNISHRLYQISNIEDMLNPQINKFGGSSFRTVTKEKYISNPNLHMEQDLKNDIYFCNMLLEMISRIDQSKLDILMTTIQKELNTFSSLHKQLQPFFYKSARHIEELIEEGNKEHFQLKESQQLYNEMQRRMTILGTLSYICPPEIDKSYSGKHFNYISKSIHACAILHAIQGVHSWGWEYEW</sequence>
<accession>A0ABS4P727</accession>
<proteinExistence type="predicted"/>
<protein>
    <submittedName>
        <fullName evidence="1">Uncharacterized protein</fullName>
    </submittedName>
</protein>
<evidence type="ECO:0000313" key="2">
    <source>
        <dbReference type="Proteomes" id="UP001195624"/>
    </source>
</evidence>
<reference evidence="2" key="2">
    <citation type="submission" date="2023-07" db="EMBL/GenBank/DDBJ databases">
        <title>Genome mining of underrepresented organisms for secondary metabolites.</title>
        <authorList>
            <person name="D'Agostino P.M."/>
        </authorList>
    </citation>
    <scope>NUCLEOTIDE SEQUENCE [LARGE SCALE GENOMIC DNA]</scope>
    <source>
        <strain evidence="2">WS4403</strain>
    </source>
</reference>
<reference evidence="1 2" key="1">
    <citation type="submission" date="2021-03" db="EMBL/GenBank/DDBJ databases">
        <authorList>
            <person name="D'Agostino P."/>
            <person name="Huntemann M."/>
            <person name="Clum A."/>
            <person name="Spunde A."/>
            <person name="Palaniappan K."/>
            <person name="Ritter S."/>
            <person name="Mikhailova N."/>
            <person name="Chen I.-M."/>
            <person name="Stamatis D."/>
            <person name="Reddy T."/>
            <person name="O'Malley R."/>
            <person name="Daum C."/>
            <person name="Shapiro N."/>
            <person name="Ivanova N."/>
            <person name="Kyrpides N."/>
            <person name="Woyke T."/>
        </authorList>
    </citation>
    <scope>NUCLEOTIDE SEQUENCE [LARGE SCALE GENOMIC DNA]</scope>
    <source>
        <strain evidence="1 2">WS4403</strain>
    </source>
</reference>
<comment type="caution">
    <text evidence="1">The sequence shown here is derived from an EMBL/GenBank/DDBJ whole genome shotgun (WGS) entry which is preliminary data.</text>
</comment>
<dbReference type="Proteomes" id="UP001195624">
    <property type="component" value="Unassembled WGS sequence"/>
</dbReference>
<name>A0ABS4P727_9GAMM</name>
<evidence type="ECO:0000313" key="1">
    <source>
        <dbReference type="EMBL" id="MBP2167876.1"/>
    </source>
</evidence>
<dbReference type="EMBL" id="JAGGMQ010000001">
    <property type="protein sequence ID" value="MBP2167876.1"/>
    <property type="molecule type" value="Genomic_DNA"/>
</dbReference>